<dbReference type="STRING" id="1459.AF332_20495"/>
<reference evidence="2" key="1">
    <citation type="submission" date="2015-07" db="EMBL/GenBank/DDBJ databases">
        <title>Fjat-10036 dsm4.</title>
        <authorList>
            <person name="Liu B."/>
            <person name="Wang J."/>
            <person name="Zhu Y."/>
            <person name="Liu G."/>
            <person name="Chen Q."/>
            <person name="Chen Z."/>
            <person name="Lan J."/>
            <person name="Che J."/>
            <person name="Ge C."/>
            <person name="Shi H."/>
            <person name="Pan Z."/>
            <person name="Liu X."/>
        </authorList>
    </citation>
    <scope>NUCLEOTIDE SEQUENCE [LARGE SCALE GENOMIC DNA]</scope>
    <source>
        <strain evidence="2">DSM 4</strain>
    </source>
</reference>
<dbReference type="Gene3D" id="3.40.91.30">
    <property type="match status" value="1"/>
</dbReference>
<evidence type="ECO:0000313" key="2">
    <source>
        <dbReference type="Proteomes" id="UP000037109"/>
    </source>
</evidence>
<dbReference type="EMBL" id="LGUF01000007">
    <property type="protein sequence ID" value="KON88933.1"/>
    <property type="molecule type" value="Genomic_DNA"/>
</dbReference>
<evidence type="ECO:0000313" key="1">
    <source>
        <dbReference type="EMBL" id="KON88933.1"/>
    </source>
</evidence>
<keyword evidence="2" id="KW-1185">Reference proteome</keyword>
<dbReference type="Proteomes" id="UP000037109">
    <property type="component" value="Unassembled WGS sequence"/>
</dbReference>
<dbReference type="RefSeq" id="WP_053436319.1">
    <property type="nucleotide sequence ID" value="NZ_LGUF01000007.1"/>
</dbReference>
<accession>A0A0M0GGM6</accession>
<gene>
    <name evidence="1" type="ORF">AF332_20495</name>
</gene>
<protein>
    <submittedName>
        <fullName evidence="1">Uncharacterized protein</fullName>
    </submittedName>
</protein>
<sequence>MSLNFDYKDNTKPDERFWREIGVSIDPILELEGPLISNRVKRLLENKTVSVLKELAVLYGLDSAESKTELVTLLLGLPEDDKREILILHDYENRRKQTINKFYKLKMSNAQEQFASSSLTKLKHLISNTSLSMIELYTLYSWDIKSTGDLYTYEKGITLDEAQKIPSSYRNILIDELFRESGQKQKFRVFSYLILDQTVTVILYKQVNDAPRADFDKAVRNKEVVPLMFSVNAKERTLEIKSTTLTDKKALIKYFNNNFPDCNPSPIQLKVFEKYNSEDVKNAFIQGSLPGEEKVEDFVVNKIVFRESPIKNSPKVTLELENEDIWPSVKYAHINKCIDLESLKDIESLSIKSSSKSRIVRSIVRDNGNVLFTMDDSRLEEAKKQLIVEKFIKKFGIPLNQEIANGKYTAGKADKIDYLLGTPQTKSLDEHGKKILSELIKNKLIIEVKKQNFYCIVCKLEKEITDETPDECPDCGNRDLKFKEITEMKSDLTVIRSLIRKSLKGLSNFSLATYEPKIIFDDTQYKFYKLESLENNEIIQILLSDQSIPYKDLNRLKTMMTPTIIVFVGQLEKNLESYNSDCIQAVTFGNLYVTDEHMFGDFYSQIIEKLKLRQKSFVHNAASIAEESLGQLKTPPSKVDKKYTDKKFEDDIYAILKDLFPNSEKWGKEMSGKPVPEGIFAISYIEKGKLKQEKRRVFSYDCKFTRSDEGYNLKKEEQRKAVDYIELLNDNDIIQNYSDNQELSGHVFISNRFKEVQFETMKQHFYEKLNDESNARPIFLTVDTLLYLYHMYRKNYEHIANSRTIFSKELIKLFTKEVIDIGAVDILFRRVLNKNVEEYPQLDTKSVTEFIEDKD</sequence>
<comment type="caution">
    <text evidence="1">The sequence shown here is derived from an EMBL/GenBank/DDBJ whole genome shotgun (WGS) entry which is preliminary data.</text>
</comment>
<organism evidence="1 2">
    <name type="scientific">Sporosarcina globispora</name>
    <name type="common">Bacillus globisporus</name>
    <dbReference type="NCBI Taxonomy" id="1459"/>
    <lineage>
        <taxon>Bacteria</taxon>
        <taxon>Bacillati</taxon>
        <taxon>Bacillota</taxon>
        <taxon>Bacilli</taxon>
        <taxon>Bacillales</taxon>
        <taxon>Caryophanaceae</taxon>
        <taxon>Sporosarcina</taxon>
    </lineage>
</organism>
<dbReference type="OrthoDB" id="2598500at2"/>
<proteinExistence type="predicted"/>
<dbReference type="AlphaFoldDB" id="A0A0M0GGM6"/>
<name>A0A0M0GGM6_SPOGL</name>
<dbReference type="PATRIC" id="fig|1459.3.peg.4522"/>